<gene>
    <name evidence="8" type="ORF">CINC_LOCUS8125</name>
</gene>
<dbReference type="Proteomes" id="UP001154114">
    <property type="component" value="Chromosome 25"/>
</dbReference>
<evidence type="ECO:0000256" key="6">
    <source>
        <dbReference type="PIRSR" id="PIRSR000343-2"/>
    </source>
</evidence>
<comment type="catalytic activity">
    <reaction evidence="4">
        <text>heme b + 3 reduced [NADPH--hemoprotein reductase] + 3 O2 = biliverdin IXalpha + CO + Fe(2+) + 3 oxidized [NADPH--hemoprotein reductase] + 3 H2O + H(+)</text>
        <dbReference type="Rhea" id="RHEA:21764"/>
        <dbReference type="Rhea" id="RHEA-COMP:11964"/>
        <dbReference type="Rhea" id="RHEA-COMP:11965"/>
        <dbReference type="ChEBI" id="CHEBI:15377"/>
        <dbReference type="ChEBI" id="CHEBI:15378"/>
        <dbReference type="ChEBI" id="CHEBI:15379"/>
        <dbReference type="ChEBI" id="CHEBI:17245"/>
        <dbReference type="ChEBI" id="CHEBI:29033"/>
        <dbReference type="ChEBI" id="CHEBI:57618"/>
        <dbReference type="ChEBI" id="CHEBI:57991"/>
        <dbReference type="ChEBI" id="CHEBI:58210"/>
        <dbReference type="ChEBI" id="CHEBI:60344"/>
        <dbReference type="EC" id="1.14.14.18"/>
    </reaction>
</comment>
<dbReference type="GO" id="GO:0046872">
    <property type="term" value="F:metal ion binding"/>
    <property type="evidence" value="ECO:0007669"/>
    <property type="project" value="UniProtKB-UniRule"/>
</dbReference>
<feature type="binding site" evidence="5">
    <location>
        <position position="126"/>
    </location>
    <ligand>
        <name>heme b</name>
        <dbReference type="ChEBI" id="CHEBI:60344"/>
    </ligand>
</feature>
<dbReference type="PANTHER" id="PTHR10720">
    <property type="entry name" value="HEME OXYGENASE"/>
    <property type="match status" value="1"/>
</dbReference>
<dbReference type="PANTHER" id="PTHR10720:SF0">
    <property type="entry name" value="HEME OXYGENASE"/>
    <property type="match status" value="1"/>
</dbReference>
<feature type="transmembrane region" description="Helical" evidence="7">
    <location>
        <begin position="220"/>
        <end position="240"/>
    </location>
</feature>
<evidence type="ECO:0000313" key="9">
    <source>
        <dbReference type="Proteomes" id="UP001154114"/>
    </source>
</evidence>
<feature type="binding site" evidence="5">
    <location>
        <position position="174"/>
    </location>
    <ligand>
        <name>heme b</name>
        <dbReference type="ChEBI" id="CHEBI:60344"/>
    </ligand>
</feature>
<keyword evidence="1 4" id="KW-0349">Heme</keyword>
<feature type="binding site" evidence="5">
    <location>
        <position position="13"/>
    </location>
    <ligand>
        <name>heme b</name>
        <dbReference type="ChEBI" id="CHEBI:60344"/>
    </ligand>
</feature>
<evidence type="ECO:0000256" key="1">
    <source>
        <dbReference type="ARBA" id="ARBA00022617"/>
    </source>
</evidence>
<protein>
    <recommendedName>
        <fullName evidence="4">Heme oxygenase</fullName>
        <ecNumber evidence="4">1.14.14.18</ecNumber>
    </recommendedName>
</protein>
<reference evidence="8" key="1">
    <citation type="submission" date="2021-12" db="EMBL/GenBank/DDBJ databases">
        <authorList>
            <person name="King R."/>
        </authorList>
    </citation>
    <scope>NUCLEOTIDE SEQUENCE</scope>
</reference>
<dbReference type="PRINTS" id="PR00088">
    <property type="entry name" value="HAEMOXYGNASE"/>
</dbReference>
<dbReference type="AlphaFoldDB" id="A0A9P0BQG5"/>
<evidence type="ECO:0000256" key="2">
    <source>
        <dbReference type="ARBA" id="ARBA00022723"/>
    </source>
</evidence>
<evidence type="ECO:0000256" key="5">
    <source>
        <dbReference type="PIRSR" id="PIRSR000343-1"/>
    </source>
</evidence>
<dbReference type="EMBL" id="LR824028">
    <property type="protein sequence ID" value="CAH0598287.1"/>
    <property type="molecule type" value="Genomic_DNA"/>
</dbReference>
<dbReference type="EC" id="1.14.14.18" evidence="4"/>
<dbReference type="GO" id="GO:0004392">
    <property type="term" value="F:heme oxygenase (decyclizing) activity"/>
    <property type="evidence" value="ECO:0007669"/>
    <property type="project" value="UniProtKB-UniRule"/>
</dbReference>
<keyword evidence="7" id="KW-0472">Membrane</keyword>
<organism evidence="8 9">
    <name type="scientific">Chrysodeixis includens</name>
    <name type="common">Soybean looper</name>
    <name type="synonym">Pseudoplusia includens</name>
    <dbReference type="NCBI Taxonomy" id="689277"/>
    <lineage>
        <taxon>Eukaryota</taxon>
        <taxon>Metazoa</taxon>
        <taxon>Ecdysozoa</taxon>
        <taxon>Arthropoda</taxon>
        <taxon>Hexapoda</taxon>
        <taxon>Insecta</taxon>
        <taxon>Pterygota</taxon>
        <taxon>Neoptera</taxon>
        <taxon>Endopterygota</taxon>
        <taxon>Lepidoptera</taxon>
        <taxon>Glossata</taxon>
        <taxon>Ditrysia</taxon>
        <taxon>Noctuoidea</taxon>
        <taxon>Noctuidae</taxon>
        <taxon>Plusiinae</taxon>
        <taxon>Chrysodeixis</taxon>
    </lineage>
</organism>
<dbReference type="Gene3D" id="1.20.910.10">
    <property type="entry name" value="Heme oxygenase-like"/>
    <property type="match status" value="1"/>
</dbReference>
<evidence type="ECO:0000256" key="3">
    <source>
        <dbReference type="ARBA" id="ARBA00023004"/>
    </source>
</evidence>
<dbReference type="InterPro" id="IPR002051">
    <property type="entry name" value="Haem_Oase"/>
</dbReference>
<evidence type="ECO:0000313" key="8">
    <source>
        <dbReference type="EMBL" id="CAH0598287.1"/>
    </source>
</evidence>
<dbReference type="SUPFAM" id="SSF48613">
    <property type="entry name" value="Heme oxygenase-like"/>
    <property type="match status" value="1"/>
</dbReference>
<comment type="similarity">
    <text evidence="4">Belongs to the heme oxygenase family.</text>
</comment>
<dbReference type="GO" id="GO:0006788">
    <property type="term" value="P:heme oxidation"/>
    <property type="evidence" value="ECO:0007669"/>
    <property type="project" value="UniProtKB-UniRule"/>
</dbReference>
<keyword evidence="7" id="KW-0812">Transmembrane</keyword>
<dbReference type="InterPro" id="IPR016053">
    <property type="entry name" value="Haem_Oase-like"/>
</dbReference>
<dbReference type="PIRSF" id="PIRSF000343">
    <property type="entry name" value="Haem_Oase"/>
    <property type="match status" value="1"/>
</dbReference>
<dbReference type="OrthoDB" id="652091at2759"/>
<proteinExistence type="inferred from homology"/>
<evidence type="ECO:0000256" key="7">
    <source>
        <dbReference type="SAM" id="Phobius"/>
    </source>
</evidence>
<dbReference type="InterPro" id="IPR016084">
    <property type="entry name" value="Haem_Oase-like_multi-hlx"/>
</dbReference>
<dbReference type="Pfam" id="PF01126">
    <property type="entry name" value="Heme_oxygenase"/>
    <property type="match status" value="1"/>
</dbReference>
<accession>A0A9P0BQG5</accession>
<feature type="binding site" description="axial binding residue" evidence="6">
    <location>
        <position position="20"/>
    </location>
    <ligand>
        <name>heme b</name>
        <dbReference type="ChEBI" id="CHEBI:60344"/>
    </ligand>
    <ligandPart>
        <name>Fe</name>
        <dbReference type="ChEBI" id="CHEBI:18248"/>
    </ligandPart>
</feature>
<name>A0A9P0BQG5_CHRIL</name>
<keyword evidence="3 4" id="KW-0408">Iron</keyword>
<sequence length="242" mass="27944">MSESEDLFTTRMRRATRKIHNLSDALVNAKFAISLRNEEVWGGGLFIFYHIFGYLEDAKERLKMPDFDKMFVNKVLYRKKAFEEDLEHYLGSDWRSIPKAPALENYIEHLQELEKSNPQLLLAYVYHLYLGLLSGGQILAKKRRMFGDGTVKVYTDKVTDFTGTDIAQLKKDFRQATNEIADKMTEEEKNAFIEESNQVFVLNNLIVNSVGGQDKVFYNLMYKGFAIVLIGTGIVLAYLMHK</sequence>
<keyword evidence="2 4" id="KW-0479">Metal-binding</keyword>
<evidence type="ECO:0000256" key="4">
    <source>
        <dbReference type="PIRNR" id="PIRNR000343"/>
    </source>
</evidence>
<dbReference type="CDD" id="cd19165">
    <property type="entry name" value="HemeO"/>
    <property type="match status" value="1"/>
</dbReference>
<keyword evidence="9" id="KW-1185">Reference proteome</keyword>
<keyword evidence="7" id="KW-1133">Transmembrane helix</keyword>